<comment type="similarity">
    <text evidence="1">Belongs to the bacterial solute-binding protein 7 family.</text>
</comment>
<proteinExistence type="inferred from homology"/>
<evidence type="ECO:0000313" key="4">
    <source>
        <dbReference type="EMBL" id="BBO77888.1"/>
    </source>
</evidence>
<dbReference type="AlphaFoldDB" id="A0A5K7ZA19"/>
<name>A0A5K7ZA19_9BACT</name>
<dbReference type="NCBIfam" id="NF037995">
    <property type="entry name" value="TRAP_S1"/>
    <property type="match status" value="1"/>
</dbReference>
<organism evidence="4 5">
    <name type="scientific">Desulfosarcina widdelii</name>
    <dbReference type="NCBI Taxonomy" id="947919"/>
    <lineage>
        <taxon>Bacteria</taxon>
        <taxon>Pseudomonadati</taxon>
        <taxon>Thermodesulfobacteriota</taxon>
        <taxon>Desulfobacteria</taxon>
        <taxon>Desulfobacterales</taxon>
        <taxon>Desulfosarcinaceae</taxon>
        <taxon>Desulfosarcina</taxon>
    </lineage>
</organism>
<dbReference type="InterPro" id="IPR038404">
    <property type="entry name" value="TRAP_DctP_sf"/>
</dbReference>
<evidence type="ECO:0000256" key="2">
    <source>
        <dbReference type="ARBA" id="ARBA00022448"/>
    </source>
</evidence>
<sequence length="348" mass="39873">MKKFLLRQNYWFPLIVLSAVLLLNYPVRSEADQKIKLSLSSNLSPGSCLELAADKFKELVEKKSNGNITVVRYPSGELYDSKSEIEAIVNGSVDMAIMHVAYVGARSPELEFISSFGAQGCWNDNEHFYRFLDMPEVRKIADEQFRTKLNAKLLSPISYGVGIVGSKKAIRNVSDFKNFKMRASGTAQSVMYKALGAIPVELSIKEVFMALQRGTIDGAATGPGRFYFSKWYEASPYMIRDYSSPYLQFWHAINLNKWKKLTPENQKTIAETAEEVSQWARIYAIDETETVYRKFKDGLIKELIFFSDEERARLREIVSPVMHDWTIKRCGHEMGEKLWGYMIQARNK</sequence>
<evidence type="ECO:0000256" key="3">
    <source>
        <dbReference type="ARBA" id="ARBA00022729"/>
    </source>
</evidence>
<dbReference type="PANTHER" id="PTHR33376">
    <property type="match status" value="1"/>
</dbReference>
<dbReference type="GO" id="GO:0055085">
    <property type="term" value="P:transmembrane transport"/>
    <property type="evidence" value="ECO:0007669"/>
    <property type="project" value="InterPro"/>
</dbReference>
<reference evidence="4 5" key="1">
    <citation type="submission" date="2019-11" db="EMBL/GenBank/DDBJ databases">
        <title>Comparative genomics of hydrocarbon-degrading Desulfosarcina strains.</title>
        <authorList>
            <person name="Watanabe M."/>
            <person name="Kojima H."/>
            <person name="Fukui M."/>
        </authorList>
    </citation>
    <scope>NUCLEOTIDE SEQUENCE [LARGE SCALE GENOMIC DNA]</scope>
    <source>
        <strain evidence="4 5">PP31</strain>
    </source>
</reference>
<dbReference type="PANTHER" id="PTHR33376:SF7">
    <property type="entry name" value="C4-DICARBOXYLATE-BINDING PROTEIN DCTB"/>
    <property type="match status" value="1"/>
</dbReference>
<protein>
    <submittedName>
        <fullName evidence="4">C4-dicarboxylate ABC transporter</fullName>
    </submittedName>
</protein>
<dbReference type="Pfam" id="PF03480">
    <property type="entry name" value="DctP"/>
    <property type="match status" value="1"/>
</dbReference>
<gene>
    <name evidence="4" type="ORF">DSCW_53050</name>
</gene>
<keyword evidence="5" id="KW-1185">Reference proteome</keyword>
<accession>A0A5K7ZA19</accession>
<dbReference type="RefSeq" id="WP_155306577.1">
    <property type="nucleotide sequence ID" value="NZ_AP021875.1"/>
</dbReference>
<dbReference type="EMBL" id="AP021875">
    <property type="protein sequence ID" value="BBO77888.1"/>
    <property type="molecule type" value="Genomic_DNA"/>
</dbReference>
<keyword evidence="2" id="KW-0813">Transport</keyword>
<evidence type="ECO:0000256" key="1">
    <source>
        <dbReference type="ARBA" id="ARBA00009023"/>
    </source>
</evidence>
<keyword evidence="3" id="KW-0732">Signal</keyword>
<dbReference type="InterPro" id="IPR018389">
    <property type="entry name" value="DctP_fam"/>
</dbReference>
<dbReference type="CDD" id="cd13603">
    <property type="entry name" value="PBP2_TRAP_Siap_TeaA_like"/>
    <property type="match status" value="1"/>
</dbReference>
<dbReference type="KEGG" id="dwd:DSCW_53050"/>
<dbReference type="Gene3D" id="3.40.190.170">
    <property type="entry name" value="Bacterial extracellular solute-binding protein, family 7"/>
    <property type="match status" value="1"/>
</dbReference>
<evidence type="ECO:0000313" key="5">
    <source>
        <dbReference type="Proteomes" id="UP000427769"/>
    </source>
</evidence>
<dbReference type="OrthoDB" id="9769667at2"/>
<dbReference type="Proteomes" id="UP000427769">
    <property type="component" value="Chromosome"/>
</dbReference>